<proteinExistence type="predicted"/>
<evidence type="ECO:0000256" key="1">
    <source>
        <dbReference type="SAM" id="Phobius"/>
    </source>
</evidence>
<accession>A0A7K3TFS1</accession>
<sequence length="93" mass="9619">MSLATMTPTTTLESLQPMTPLQRAYGGVQRAVCTLDARLKTVTAEPEKGAATAEYAVVLVAATAFAGVLLALIKSGTVKSLLTKIIQTALNVG</sequence>
<feature type="transmembrane region" description="Helical" evidence="1">
    <location>
        <begin position="55"/>
        <end position="73"/>
    </location>
</feature>
<reference evidence="2 3" key="1">
    <citation type="submission" date="2019-10" db="EMBL/GenBank/DDBJ databases">
        <title>Bifidobacterium from non-human primates.</title>
        <authorList>
            <person name="Modesto M."/>
        </authorList>
    </citation>
    <scope>NUCLEOTIDE SEQUENCE [LARGE SCALE GENOMIC DNA]</scope>
    <source>
        <strain evidence="2 3">TREC</strain>
    </source>
</reference>
<evidence type="ECO:0000313" key="2">
    <source>
        <dbReference type="EMBL" id="NEG77766.1"/>
    </source>
</evidence>
<dbReference type="Proteomes" id="UP000469763">
    <property type="component" value="Unassembled WGS sequence"/>
</dbReference>
<gene>
    <name evidence="2" type="ORF">GFD22_01955</name>
</gene>
<keyword evidence="3" id="KW-1185">Reference proteome</keyword>
<keyword evidence="1" id="KW-0472">Membrane</keyword>
<keyword evidence="1" id="KW-0812">Transmembrane</keyword>
<dbReference type="AlphaFoldDB" id="A0A7K3TFS1"/>
<organism evidence="2 3">
    <name type="scientific">Bifidobacterium avesanii</name>
    <dbReference type="NCBI Taxonomy" id="1798157"/>
    <lineage>
        <taxon>Bacteria</taxon>
        <taxon>Bacillati</taxon>
        <taxon>Actinomycetota</taxon>
        <taxon>Actinomycetes</taxon>
        <taxon>Bifidobacteriales</taxon>
        <taxon>Bifidobacteriaceae</taxon>
        <taxon>Bifidobacterium</taxon>
    </lineage>
</organism>
<name>A0A7K3TFS1_9BIFI</name>
<dbReference type="Pfam" id="PF14029">
    <property type="entry name" value="DUF4244"/>
    <property type="match status" value="1"/>
</dbReference>
<comment type="caution">
    <text evidence="2">The sequence shown here is derived from an EMBL/GenBank/DDBJ whole genome shotgun (WGS) entry which is preliminary data.</text>
</comment>
<keyword evidence="1" id="KW-1133">Transmembrane helix</keyword>
<protein>
    <submittedName>
        <fullName evidence="2">DUF4244 domain-containing protein</fullName>
    </submittedName>
</protein>
<dbReference type="InterPro" id="IPR025338">
    <property type="entry name" value="DUF4244"/>
</dbReference>
<evidence type="ECO:0000313" key="3">
    <source>
        <dbReference type="Proteomes" id="UP000469763"/>
    </source>
</evidence>
<dbReference type="OrthoDB" id="3748241at2"/>
<dbReference type="EMBL" id="WHZY01000002">
    <property type="protein sequence ID" value="NEG77766.1"/>
    <property type="molecule type" value="Genomic_DNA"/>
</dbReference>